<proteinExistence type="predicted"/>
<dbReference type="EMBL" id="LAZR01059554">
    <property type="protein sequence ID" value="KKK67558.1"/>
    <property type="molecule type" value="Genomic_DNA"/>
</dbReference>
<evidence type="ECO:0000313" key="1">
    <source>
        <dbReference type="EMBL" id="KKK67558.1"/>
    </source>
</evidence>
<protein>
    <submittedName>
        <fullName evidence="1">Uncharacterized protein</fullName>
    </submittedName>
</protein>
<name>A0A0F8XFA6_9ZZZZ</name>
<reference evidence="1" key="1">
    <citation type="journal article" date="2015" name="Nature">
        <title>Complex archaea that bridge the gap between prokaryotes and eukaryotes.</title>
        <authorList>
            <person name="Spang A."/>
            <person name="Saw J.H."/>
            <person name="Jorgensen S.L."/>
            <person name="Zaremba-Niedzwiedzka K."/>
            <person name="Martijn J."/>
            <person name="Lind A.E."/>
            <person name="van Eijk R."/>
            <person name="Schleper C."/>
            <person name="Guy L."/>
            <person name="Ettema T.J."/>
        </authorList>
    </citation>
    <scope>NUCLEOTIDE SEQUENCE</scope>
</reference>
<sequence>VDTKMSTITQLKEDISALAHGGTLNKVRSIESLFRRAANTMLLKVRPLETIRLISLSETVSNIQTDYDLPSDYNAIIDLYPQANRQSLDQATRVQAERFDLKRALQDKTVSIESSEGAKFIRIDWATRAARVLSNMDTFDGNGTWAAVATASGVETDKITKFSGGGSVRFDSAASGDGIDNTTLAAIDLTNEDEVADNFVRFYIKDSTDLALLTSATCIWGIDLTTNFWTGVAQTAQEGGTDFKVGWNKIKTPWSTATESGTVTPASIDSFRITFATTGAISDIRVDEISFAIGKSFDLKYYSKYLLKDTSGTWLSKTTSDDDVVVLDEDGIQIYTLEILIAMAQQLEGTDSAFDITFAKEELKDLYPAYKGQH</sequence>
<accession>A0A0F8XFA6</accession>
<gene>
    <name evidence="1" type="ORF">LCGC14_2952870</name>
</gene>
<feature type="non-terminal residue" evidence="1">
    <location>
        <position position="1"/>
    </location>
</feature>
<organism evidence="1">
    <name type="scientific">marine sediment metagenome</name>
    <dbReference type="NCBI Taxonomy" id="412755"/>
    <lineage>
        <taxon>unclassified sequences</taxon>
        <taxon>metagenomes</taxon>
        <taxon>ecological metagenomes</taxon>
    </lineage>
</organism>
<dbReference type="AlphaFoldDB" id="A0A0F8XFA6"/>
<feature type="non-terminal residue" evidence="1">
    <location>
        <position position="374"/>
    </location>
</feature>
<comment type="caution">
    <text evidence="1">The sequence shown here is derived from an EMBL/GenBank/DDBJ whole genome shotgun (WGS) entry which is preliminary data.</text>
</comment>